<dbReference type="CDD" id="cd05685">
    <property type="entry name" value="S1_Tex"/>
    <property type="match status" value="1"/>
</dbReference>
<dbReference type="InterPro" id="IPR012340">
    <property type="entry name" value="NA-bd_OB-fold"/>
</dbReference>
<dbReference type="InterPro" id="IPR037027">
    <property type="entry name" value="YqgF/RNaseH-like_dom_sf"/>
</dbReference>
<dbReference type="InterPro" id="IPR041692">
    <property type="entry name" value="HHH_9"/>
</dbReference>
<dbReference type="FunFam" id="3.30.420.140:FF:000001">
    <property type="entry name" value="RNA-binding transcriptional accessory protein"/>
    <property type="match status" value="1"/>
</dbReference>
<dbReference type="Pfam" id="PF00575">
    <property type="entry name" value="S1"/>
    <property type="match status" value="1"/>
</dbReference>
<protein>
    <submittedName>
        <fullName evidence="3">S1 RNA binding domain protein</fullName>
    </submittedName>
</protein>
<dbReference type="SUPFAM" id="SSF47781">
    <property type="entry name" value="RuvA domain 2-like"/>
    <property type="match status" value="2"/>
</dbReference>
<dbReference type="PROSITE" id="PS50126">
    <property type="entry name" value="S1"/>
    <property type="match status" value="1"/>
</dbReference>
<dbReference type="FunFam" id="1.10.150.310:FF:000001">
    <property type="entry name" value="RNA-binding transcriptional accessory protein"/>
    <property type="match status" value="1"/>
</dbReference>
<evidence type="ECO:0000256" key="1">
    <source>
        <dbReference type="SAM" id="MobiDB-lite"/>
    </source>
</evidence>
<dbReference type="SUPFAM" id="SSF53098">
    <property type="entry name" value="Ribonuclease H-like"/>
    <property type="match status" value="1"/>
</dbReference>
<dbReference type="EMBL" id="MVBM01000004">
    <property type="protein sequence ID" value="OOK73656.1"/>
    <property type="molecule type" value="Genomic_DNA"/>
</dbReference>
<dbReference type="Pfam" id="PF09371">
    <property type="entry name" value="Tex_N"/>
    <property type="match status" value="1"/>
</dbReference>
<dbReference type="SMART" id="SM00732">
    <property type="entry name" value="YqgFc"/>
    <property type="match status" value="1"/>
</dbReference>
<dbReference type="InterPro" id="IPR044146">
    <property type="entry name" value="S1_Tex"/>
</dbReference>
<accession>A0A1V3X4A3</accession>
<dbReference type="Gene3D" id="3.30.420.140">
    <property type="entry name" value="YqgF/RNase H-like domain"/>
    <property type="match status" value="1"/>
</dbReference>
<proteinExistence type="predicted"/>
<name>A0A1V3X4A3_MYCKA</name>
<dbReference type="GO" id="GO:0005737">
    <property type="term" value="C:cytoplasm"/>
    <property type="evidence" value="ECO:0007669"/>
    <property type="project" value="UniProtKB-ARBA"/>
</dbReference>
<dbReference type="Gene3D" id="1.10.10.650">
    <property type="entry name" value="RuvA domain 2-like"/>
    <property type="match status" value="1"/>
</dbReference>
<dbReference type="SUPFAM" id="SSF50249">
    <property type="entry name" value="Nucleic acid-binding proteins"/>
    <property type="match status" value="1"/>
</dbReference>
<dbReference type="InterPro" id="IPR012337">
    <property type="entry name" value="RNaseH-like_sf"/>
</dbReference>
<dbReference type="Pfam" id="PF16921">
    <property type="entry name" value="Tex_YqgF"/>
    <property type="match status" value="1"/>
</dbReference>
<dbReference type="InterPro" id="IPR023319">
    <property type="entry name" value="Tex-like_HTH_dom_sf"/>
</dbReference>
<dbReference type="InterPro" id="IPR018974">
    <property type="entry name" value="Tex-like_N"/>
</dbReference>
<organism evidence="3 4">
    <name type="scientific">Mycobacterium kansasii</name>
    <dbReference type="NCBI Taxonomy" id="1768"/>
    <lineage>
        <taxon>Bacteria</taxon>
        <taxon>Bacillati</taxon>
        <taxon>Actinomycetota</taxon>
        <taxon>Actinomycetes</taxon>
        <taxon>Mycobacteriales</taxon>
        <taxon>Mycobacteriaceae</taxon>
        <taxon>Mycobacterium</taxon>
    </lineage>
</organism>
<dbReference type="InterPro" id="IPR050437">
    <property type="entry name" value="Ribos_protein_bS1-like"/>
</dbReference>
<dbReference type="InterPro" id="IPR035104">
    <property type="entry name" value="Ribosomal_protein_S1-like"/>
</dbReference>
<evidence type="ECO:0000259" key="2">
    <source>
        <dbReference type="PROSITE" id="PS50126"/>
    </source>
</evidence>
<dbReference type="InterPro" id="IPR003029">
    <property type="entry name" value="S1_domain"/>
</dbReference>
<dbReference type="Gene3D" id="1.10.150.310">
    <property type="entry name" value="Tex RuvX-like domain-like"/>
    <property type="match status" value="1"/>
</dbReference>
<dbReference type="Proteomes" id="UP000189229">
    <property type="component" value="Unassembled WGS sequence"/>
</dbReference>
<dbReference type="AlphaFoldDB" id="A0A1V3X4A3"/>
<reference evidence="3 4" key="1">
    <citation type="submission" date="2017-02" db="EMBL/GenBank/DDBJ databases">
        <title>Complete genome sequences of Mycobacterium kansasii strains isolated from rhesus macaques.</title>
        <authorList>
            <person name="Panda A."/>
            <person name="Nagaraj S."/>
            <person name="Zhao X."/>
            <person name="Tettelin H."/>
            <person name="Detolla L.J."/>
        </authorList>
    </citation>
    <scope>NUCLEOTIDE SEQUENCE [LARGE SCALE GENOMIC DNA]</scope>
    <source>
        <strain evidence="3 4">11-3813</strain>
    </source>
</reference>
<dbReference type="InterPro" id="IPR010994">
    <property type="entry name" value="RuvA_2-like"/>
</dbReference>
<feature type="region of interest" description="Disordered" evidence="1">
    <location>
        <begin position="707"/>
        <end position="753"/>
    </location>
</feature>
<evidence type="ECO:0000313" key="3">
    <source>
        <dbReference type="EMBL" id="OOK73656.1"/>
    </source>
</evidence>
<dbReference type="InterPro" id="IPR055179">
    <property type="entry name" value="Tex-like_central_region"/>
</dbReference>
<dbReference type="GO" id="GO:0003735">
    <property type="term" value="F:structural constituent of ribosome"/>
    <property type="evidence" value="ECO:0007669"/>
    <property type="project" value="TreeGrafter"/>
</dbReference>
<dbReference type="FunFam" id="2.40.50.140:FF:000051">
    <property type="entry name" value="RNA-binding transcriptional accessory protein"/>
    <property type="match status" value="1"/>
</dbReference>
<dbReference type="GO" id="GO:0006412">
    <property type="term" value="P:translation"/>
    <property type="evidence" value="ECO:0007669"/>
    <property type="project" value="TreeGrafter"/>
</dbReference>
<dbReference type="Pfam" id="PF12836">
    <property type="entry name" value="HHH_3"/>
    <property type="match status" value="1"/>
</dbReference>
<dbReference type="PRINTS" id="PR00681">
    <property type="entry name" value="RIBOSOMALS1"/>
</dbReference>
<dbReference type="Gene3D" id="1.10.3500.10">
    <property type="entry name" value="Tex N-terminal region-like"/>
    <property type="match status" value="1"/>
</dbReference>
<feature type="compositionally biased region" description="Basic and acidic residues" evidence="1">
    <location>
        <begin position="707"/>
        <end position="723"/>
    </location>
</feature>
<dbReference type="Pfam" id="PF22706">
    <property type="entry name" value="Tex_central_region"/>
    <property type="match status" value="1"/>
</dbReference>
<sequence length="753" mass="80250">MAAAVGLLDGGATVPFIARYRKEATGGLDDGQLRTLAERLQYLRELDERRAAVLASIREQGKLTDELRAALLSADTKSRVEDIYLPYKPKRRTKAQIAREAGLEPLADRLLSDPGLVPEAAAAAFVCADVGDAADVAAALEGARHIMVERAAEDAELVGAIREKFWAQGTLGSAPWSQDVAKSAAAQNFRDYFGFSESLQTMPSHRVLAVLRGEKEKILALTFDGGADDGYEAMVAASLGVDLSADVSAKAATPWLAATVRFAWRTRLMSSAAVDARIRLRQRAEQQAVAVFAKNLTHLLLAAPAGARTTLGLDPGFRTGVKVAVVDPTGKVVDTCAIYPHQPQRQWDLAKATLAALVARHSVELIAVGNGTASRETDTLAAELINDIRAAGGPALTKAMVSEAGASVYSASAYAARELPELDVTLRGAVSIARRLQDPLAELVKIDPKSIGVGQYQHDVTPAVLARSLDAVVEDAVNAVGVDLNTASIPLLSRVSGISESLAEAIVAYRDKTGAFASRRALLEVPRLGPKAFEQCAGFLRIRDGDDPLDASGVHPEAYPVVHRILDRTGLSLAEIIGDAGALRSLRPADFADDRFGIPTVIDILAELEKPGRDPRPTFTTATFAAGVQKIADLKVGMVLEGVVTNVAAFGAFVDIGVHQDGLVHVSAMAERFVADPHDVVRSGQVVRVKVIDVDVERRRIGLSLRLNDDPQRQPVSRPERRNSVHGKNFGRQPANSPAGSMARALRDAGFGR</sequence>
<dbReference type="PANTHER" id="PTHR10724">
    <property type="entry name" value="30S RIBOSOMAL PROTEIN S1"/>
    <property type="match status" value="1"/>
</dbReference>
<dbReference type="Gene3D" id="2.40.50.140">
    <property type="entry name" value="Nucleic acid-binding proteins"/>
    <property type="match status" value="1"/>
</dbReference>
<evidence type="ECO:0000313" key="4">
    <source>
        <dbReference type="Proteomes" id="UP000189229"/>
    </source>
</evidence>
<dbReference type="GO" id="GO:0003729">
    <property type="term" value="F:mRNA binding"/>
    <property type="evidence" value="ECO:0007669"/>
    <property type="project" value="TreeGrafter"/>
</dbReference>
<dbReference type="InterPro" id="IPR032639">
    <property type="entry name" value="Tex_YqgF"/>
</dbReference>
<dbReference type="InterPro" id="IPR023323">
    <property type="entry name" value="Tex-like_dom_sf"/>
</dbReference>
<gene>
    <name evidence="3" type="ORF">BZL30_5201</name>
</gene>
<dbReference type="InterPro" id="IPR006641">
    <property type="entry name" value="YqgF/RNaseH-like_dom"/>
</dbReference>
<comment type="caution">
    <text evidence="3">The sequence shown here is derived from an EMBL/GenBank/DDBJ whole genome shotgun (WGS) entry which is preliminary data.</text>
</comment>
<dbReference type="Pfam" id="PF17674">
    <property type="entry name" value="HHH_9"/>
    <property type="match status" value="1"/>
</dbReference>
<dbReference type="SMART" id="SM00316">
    <property type="entry name" value="S1"/>
    <property type="match status" value="1"/>
</dbReference>
<dbReference type="SUPFAM" id="SSF158832">
    <property type="entry name" value="Tex N-terminal region-like"/>
    <property type="match status" value="1"/>
</dbReference>
<dbReference type="GO" id="GO:0006139">
    <property type="term" value="P:nucleobase-containing compound metabolic process"/>
    <property type="evidence" value="ECO:0007669"/>
    <property type="project" value="InterPro"/>
</dbReference>
<dbReference type="PANTHER" id="PTHR10724:SF10">
    <property type="entry name" value="S1 RNA-BINDING DOMAIN-CONTAINING PROTEIN 1"/>
    <property type="match status" value="1"/>
</dbReference>
<dbReference type="FunFam" id="1.10.10.650:FF:000001">
    <property type="entry name" value="S1 RNA-binding domain 1"/>
    <property type="match status" value="1"/>
</dbReference>
<feature type="domain" description="S1 motif" evidence="2">
    <location>
        <begin position="637"/>
        <end position="706"/>
    </location>
</feature>